<name>A0A0K1EDY7_CHOCO</name>
<proteinExistence type="predicted"/>
<dbReference type="RefSeq" id="WP_156338619.1">
    <property type="nucleotide sequence ID" value="NZ_CP012159.1"/>
</dbReference>
<keyword evidence="4" id="KW-1185">Reference proteome</keyword>
<sequence>MGVAFTALAIAEARANAVGAVRLVCGEERLFIDLLLVAWHGAGGFAPGAVVESLTIEVPYSAIRALFRHGRALCLALDPEACAPYNRFSLTRFTEEPVEALASAYQARQRAHVASHALPIPAGIVAALAAPADLASGPLGLASLAVVVATATWLIARAVVRSLSWGGPGSDRRRDALEAELSRRMGFFAVAPSGVSPQFPAASPAVGFGGRQGSRRPLDPRGLPAPLRDRLGARAVRRAISGELGAQASPSPATPREPSTLPALAGSDAPLGRPRAILPILAVAALVVATLAFVQRFAIPREPPALLEIARMGSTVQARANRWAELDPAALEPLEPSLPRCLCERADSLLWRGGVPRLSLHPSSGPDDSDGAIEPDEGEYDFDFAVVNNDAEPLRDVRVVLTFSRRDEGGRRVGITERGLFYEGLLRPGRAVKWHVTAPGTEIKVEPGVVGTLEGEPAPPEAYVALARARSRAVRIHAAAMLAYHRDPRALDALRNLGAPMPAEAEVFARIRRATAEVIPCDVMAQGGRLALCLFNASAVAHRGTTLRELSETAGSSARQWELDATLPVHEGLKLDLPLQGELPPELAVDLREGARP</sequence>
<keyword evidence="2" id="KW-0812">Transmembrane</keyword>
<organism evidence="3 4">
    <name type="scientific">Chondromyces crocatus</name>
    <dbReference type="NCBI Taxonomy" id="52"/>
    <lineage>
        <taxon>Bacteria</taxon>
        <taxon>Pseudomonadati</taxon>
        <taxon>Myxococcota</taxon>
        <taxon>Polyangia</taxon>
        <taxon>Polyangiales</taxon>
        <taxon>Polyangiaceae</taxon>
        <taxon>Chondromyces</taxon>
    </lineage>
</organism>
<dbReference type="OrthoDB" id="5490654at2"/>
<evidence type="ECO:0000313" key="4">
    <source>
        <dbReference type="Proteomes" id="UP000067626"/>
    </source>
</evidence>
<feature type="region of interest" description="Disordered" evidence="1">
    <location>
        <begin position="243"/>
        <end position="267"/>
    </location>
</feature>
<keyword evidence="2" id="KW-0472">Membrane</keyword>
<feature type="transmembrane region" description="Helical" evidence="2">
    <location>
        <begin position="276"/>
        <end position="294"/>
    </location>
</feature>
<accession>A0A0K1EDY7</accession>
<keyword evidence="2" id="KW-1133">Transmembrane helix</keyword>
<evidence type="ECO:0000256" key="1">
    <source>
        <dbReference type="SAM" id="MobiDB-lite"/>
    </source>
</evidence>
<dbReference type="Proteomes" id="UP000067626">
    <property type="component" value="Chromosome"/>
</dbReference>
<dbReference type="EMBL" id="CP012159">
    <property type="protein sequence ID" value="AKT39076.1"/>
    <property type="molecule type" value="Genomic_DNA"/>
</dbReference>
<gene>
    <name evidence="3" type="ORF">CMC5_032230</name>
</gene>
<evidence type="ECO:0000313" key="3">
    <source>
        <dbReference type="EMBL" id="AKT39076.1"/>
    </source>
</evidence>
<protein>
    <submittedName>
        <fullName evidence="3">Uncharacterized protein</fullName>
    </submittedName>
</protein>
<evidence type="ECO:0000256" key="2">
    <source>
        <dbReference type="SAM" id="Phobius"/>
    </source>
</evidence>
<dbReference type="KEGG" id="ccro:CMC5_032230"/>
<reference evidence="3 4" key="1">
    <citation type="submission" date="2015-07" db="EMBL/GenBank/DDBJ databases">
        <title>Genome analysis of myxobacterium Chondromyces crocatus Cm c5 reveals a high potential for natural compound synthesis and the genetic basis for the loss of fruiting body formation.</title>
        <authorList>
            <person name="Zaburannyi N."/>
            <person name="Bunk B."/>
            <person name="Maier J."/>
            <person name="Overmann J."/>
            <person name="Mueller R."/>
        </authorList>
    </citation>
    <scope>NUCLEOTIDE SEQUENCE [LARGE SCALE GENOMIC DNA]</scope>
    <source>
        <strain evidence="3 4">Cm c5</strain>
    </source>
</reference>
<dbReference type="AlphaFoldDB" id="A0A0K1EDY7"/>
<feature type="region of interest" description="Disordered" evidence="1">
    <location>
        <begin position="202"/>
        <end position="224"/>
    </location>
</feature>